<feature type="compositionally biased region" description="Low complexity" evidence="1">
    <location>
        <begin position="226"/>
        <end position="251"/>
    </location>
</feature>
<keyword evidence="4" id="KW-1185">Reference proteome</keyword>
<evidence type="ECO:0000313" key="4">
    <source>
        <dbReference type="Proteomes" id="UP000197007"/>
    </source>
</evidence>
<dbReference type="EMBL" id="CP022022">
    <property type="protein sequence ID" value="ASF42399.1"/>
    <property type="molecule type" value="Genomic_DNA"/>
</dbReference>
<dbReference type="Pfam" id="PF13568">
    <property type="entry name" value="OMP_b-brl_2"/>
    <property type="match status" value="1"/>
</dbReference>
<organism evidence="3 4">
    <name type="scientific">Capnocytophaga endodontalis</name>
    <dbReference type="NCBI Taxonomy" id="2708117"/>
    <lineage>
        <taxon>Bacteria</taxon>
        <taxon>Pseudomonadati</taxon>
        <taxon>Bacteroidota</taxon>
        <taxon>Flavobacteriia</taxon>
        <taxon>Flavobacteriales</taxon>
        <taxon>Flavobacteriaceae</taxon>
        <taxon>Capnocytophaga</taxon>
    </lineage>
</organism>
<evidence type="ECO:0000256" key="1">
    <source>
        <dbReference type="SAM" id="MobiDB-lite"/>
    </source>
</evidence>
<feature type="domain" description="Outer membrane protein beta-barrel" evidence="2">
    <location>
        <begin position="18"/>
        <end position="190"/>
    </location>
</feature>
<evidence type="ECO:0000313" key="3">
    <source>
        <dbReference type="EMBL" id="ASF42399.1"/>
    </source>
</evidence>
<feature type="region of interest" description="Disordered" evidence="1">
    <location>
        <begin position="222"/>
        <end position="260"/>
    </location>
</feature>
<sequence length="260" mass="29955">MKRFLTTILWFCAAYVGFAQTAIGVKVNTPLHTFNFFNDLTSNESYEIEIYPRIAAFNSGVFAHFQLAKRWALQTEVLYRRETLSFRPKDSSWDTEERPYYEFDYLEIPLMMQFEGKKPVRGFTQLGFSPKISTRAAFRDKGSNEVQDMKYYFGTGQLHINFNIGGGLLVERSRWLLFAEARYSVNLTKMAANSSSPYLNFIEARNHTFTFSLGAGYKFSKKKNNTPPTEEVVTPTEEVITPTEEVVTPTEEVNKEPITE</sequence>
<reference evidence="4" key="1">
    <citation type="submission" date="2017-06" db="EMBL/GenBank/DDBJ databases">
        <title>Complete genome sequence of Capnocytophaga sp. KCOM 1579 (=ChDC OS43) isolated from a human refractory periapical abscess lesion.</title>
        <authorList>
            <person name="Kook J.-K."/>
            <person name="Park S.-N."/>
            <person name="Lim Y.K."/>
            <person name="Roh H."/>
        </authorList>
    </citation>
    <scope>NUCLEOTIDE SEQUENCE [LARGE SCALE GENOMIC DNA]</scope>
    <source>
        <strain evidence="4">ChDC OS43</strain>
    </source>
</reference>
<dbReference type="AlphaFoldDB" id="A0A1Z4BM79"/>
<evidence type="ECO:0000259" key="2">
    <source>
        <dbReference type="Pfam" id="PF13568"/>
    </source>
</evidence>
<protein>
    <recommendedName>
        <fullName evidence="2">Outer membrane protein beta-barrel domain-containing protein</fullName>
    </recommendedName>
</protein>
<accession>A0A1Z4BM79</accession>
<gene>
    <name evidence="3" type="ORF">CBG49_04515</name>
</gene>
<dbReference type="Proteomes" id="UP000197007">
    <property type="component" value="Chromosome"/>
</dbReference>
<dbReference type="InterPro" id="IPR025665">
    <property type="entry name" value="Beta-barrel_OMP_2"/>
</dbReference>
<dbReference type="KEGG" id="capn:CBG49_04515"/>
<proteinExistence type="predicted"/>
<dbReference type="RefSeq" id="WP_088593558.1">
    <property type="nucleotide sequence ID" value="NZ_CP022022.1"/>
</dbReference>
<name>A0A1Z4BM79_9FLAO</name>